<dbReference type="AlphaFoldDB" id="A0AAW4WJS1"/>
<accession>A0AAW4WJS1</accession>
<proteinExistence type="predicted"/>
<gene>
    <name evidence="1" type="ORF">LKD47_09720</name>
</gene>
<evidence type="ECO:0000313" key="1">
    <source>
        <dbReference type="EMBL" id="MCC2242573.1"/>
    </source>
</evidence>
<reference evidence="1" key="1">
    <citation type="submission" date="2021-10" db="EMBL/GenBank/DDBJ databases">
        <title>Anaerobic single-cell dispensing facilitates the cultivation of human gut bacteria.</title>
        <authorList>
            <person name="Afrizal A."/>
        </authorList>
    </citation>
    <scope>NUCLEOTIDE SEQUENCE</scope>
    <source>
        <strain evidence="1">CLA-AA-H204</strain>
    </source>
</reference>
<sequence length="170" mass="19170">MRNSKKNKIIIVGKNGTGKSFKALELALKKKGITIICNGGTDKNRYEDDFPCLKEYEDKDSHYSFTVEKDGKYYICAKDYKSTATEFVNALILGCGYGNLGHDKNATVVYDDSAWGASKNNILTLWQLSHVDCNIIITADSLSEILKVRPSELSEKMIEDIYTYWDVICL</sequence>
<dbReference type="Proteomes" id="UP001198893">
    <property type="component" value="Unassembled WGS sequence"/>
</dbReference>
<dbReference type="EMBL" id="JAJEQW010000010">
    <property type="protein sequence ID" value="MCC2242573.1"/>
    <property type="molecule type" value="Genomic_DNA"/>
</dbReference>
<evidence type="ECO:0000313" key="2">
    <source>
        <dbReference type="Proteomes" id="UP001198893"/>
    </source>
</evidence>
<comment type="caution">
    <text evidence="1">The sequence shown here is derived from an EMBL/GenBank/DDBJ whole genome shotgun (WGS) entry which is preliminary data.</text>
</comment>
<dbReference type="RefSeq" id="WP_227710314.1">
    <property type="nucleotide sequence ID" value="NZ_JAJEQW010000010.1"/>
</dbReference>
<name>A0AAW4WJS1_9FIRM</name>
<organism evidence="1 2">
    <name type="scientific">Roseburia amylophila</name>
    <dbReference type="NCBI Taxonomy" id="2981794"/>
    <lineage>
        <taxon>Bacteria</taxon>
        <taxon>Bacillati</taxon>
        <taxon>Bacillota</taxon>
        <taxon>Clostridia</taxon>
        <taxon>Lachnospirales</taxon>
        <taxon>Lachnospiraceae</taxon>
        <taxon>Roseburia</taxon>
    </lineage>
</organism>
<evidence type="ECO:0008006" key="3">
    <source>
        <dbReference type="Google" id="ProtNLM"/>
    </source>
</evidence>
<protein>
    <recommendedName>
        <fullName evidence="3">ATP-binding protein</fullName>
    </recommendedName>
</protein>